<evidence type="ECO:0000313" key="3">
    <source>
        <dbReference type="Proteomes" id="UP000014254"/>
    </source>
</evidence>
<name>S2JI75_MUCC1</name>
<feature type="compositionally biased region" description="Basic and acidic residues" evidence="1">
    <location>
        <begin position="1"/>
        <end position="13"/>
    </location>
</feature>
<evidence type="ECO:0000313" key="2">
    <source>
        <dbReference type="EMBL" id="EPB88212.1"/>
    </source>
</evidence>
<dbReference type="EMBL" id="KE123954">
    <property type="protein sequence ID" value="EPB88212.1"/>
    <property type="molecule type" value="Genomic_DNA"/>
</dbReference>
<organism evidence="2 3">
    <name type="scientific">Mucor circinelloides f. circinelloides (strain 1006PhL)</name>
    <name type="common">Mucormycosis agent</name>
    <name type="synonym">Calyptromyces circinelloides</name>
    <dbReference type="NCBI Taxonomy" id="1220926"/>
    <lineage>
        <taxon>Eukaryota</taxon>
        <taxon>Fungi</taxon>
        <taxon>Fungi incertae sedis</taxon>
        <taxon>Mucoromycota</taxon>
        <taxon>Mucoromycotina</taxon>
        <taxon>Mucoromycetes</taxon>
        <taxon>Mucorales</taxon>
        <taxon>Mucorineae</taxon>
        <taxon>Mucoraceae</taxon>
        <taxon>Mucor</taxon>
    </lineage>
</organism>
<keyword evidence="3" id="KW-1185">Reference proteome</keyword>
<gene>
    <name evidence="2" type="ORF">HMPREF1544_04920</name>
</gene>
<reference evidence="3" key="1">
    <citation type="submission" date="2013-05" db="EMBL/GenBank/DDBJ databases">
        <title>The Genome sequence of Mucor circinelloides f. circinelloides 1006PhL.</title>
        <authorList>
            <consortium name="The Broad Institute Genomics Platform"/>
            <person name="Cuomo C."/>
            <person name="Earl A."/>
            <person name="Findley K."/>
            <person name="Lee S.C."/>
            <person name="Walker B."/>
            <person name="Young S."/>
            <person name="Zeng Q."/>
            <person name="Gargeya S."/>
            <person name="Fitzgerald M."/>
            <person name="Haas B."/>
            <person name="Abouelleil A."/>
            <person name="Allen A.W."/>
            <person name="Alvarado L."/>
            <person name="Arachchi H.M."/>
            <person name="Berlin A.M."/>
            <person name="Chapman S.B."/>
            <person name="Gainer-Dewar J."/>
            <person name="Goldberg J."/>
            <person name="Griggs A."/>
            <person name="Gujja S."/>
            <person name="Hansen M."/>
            <person name="Howarth C."/>
            <person name="Imamovic A."/>
            <person name="Ireland A."/>
            <person name="Larimer J."/>
            <person name="McCowan C."/>
            <person name="Murphy C."/>
            <person name="Pearson M."/>
            <person name="Poon T.W."/>
            <person name="Priest M."/>
            <person name="Roberts A."/>
            <person name="Saif S."/>
            <person name="Shea T."/>
            <person name="Sisk P."/>
            <person name="Sykes S."/>
            <person name="Wortman J."/>
            <person name="Nusbaum C."/>
            <person name="Birren B."/>
        </authorList>
    </citation>
    <scope>NUCLEOTIDE SEQUENCE [LARGE SCALE GENOMIC DNA]</scope>
    <source>
        <strain evidence="3">1006PhL</strain>
    </source>
</reference>
<feature type="region of interest" description="Disordered" evidence="1">
    <location>
        <begin position="1"/>
        <end position="22"/>
    </location>
</feature>
<protein>
    <submittedName>
        <fullName evidence="2">Uncharacterized protein</fullName>
    </submittedName>
</protein>
<evidence type="ECO:0000256" key="1">
    <source>
        <dbReference type="SAM" id="MobiDB-lite"/>
    </source>
</evidence>
<accession>S2JI75</accession>
<dbReference type="OMA" id="QETEMHE"/>
<dbReference type="AlphaFoldDB" id="S2JI75"/>
<dbReference type="Proteomes" id="UP000014254">
    <property type="component" value="Unassembled WGS sequence"/>
</dbReference>
<dbReference type="InParanoid" id="S2JI75"/>
<proteinExistence type="predicted"/>
<dbReference type="VEuPathDB" id="FungiDB:HMPREF1544_04920"/>
<dbReference type="OrthoDB" id="2279924at2759"/>
<sequence>MQTAKERATELNKKPKLNQGFSSFDSFTSSPFNQSQKSNAAAEDVLLSTQESSFELLPSTQNSHTWSEAISEIGDFDMAPFTFDLDQTTGNNNATQTDSVVSNFSDISQPIFPPEFTDFNDIQTSTRPPSVHSFVSNLESPIMSQDLVMPFEEDGDAAESIKSSFSTQEAFPPFAENDVELTPPPSSTDNINDTHLPPISDFQFVIPTPTVIKQAPKPVTQRIKPEGITSVALKAILQETEMHEKWENAINAQLAKHGNIAKMCTAEDSEAALFWILDSWIEGNVIFAWCTYMDEDDINQWISAKEEDEKKEEAIDPSMAFIPSDDTITTTDNYAIKSYPDQKVLSNMNGMPGEKYLFAFSLAYIKSRKYARKFIEEERVVAVWPDEWSELQITLPIVGHCIASLTSRFKADSIY</sequence>